<dbReference type="PANTHER" id="PTHR24148:SF73">
    <property type="entry name" value="HET DOMAIN PROTEIN (AFU_ORTHOLOGUE AFUA_8G01020)"/>
    <property type="match status" value="1"/>
</dbReference>
<dbReference type="InterPro" id="IPR010730">
    <property type="entry name" value="HET"/>
</dbReference>
<organism evidence="2 3">
    <name type="scientific">Hyaloscypha variabilis (strain UAMH 11265 / GT02V1 / F)</name>
    <name type="common">Meliniomyces variabilis</name>
    <dbReference type="NCBI Taxonomy" id="1149755"/>
    <lineage>
        <taxon>Eukaryota</taxon>
        <taxon>Fungi</taxon>
        <taxon>Dikarya</taxon>
        <taxon>Ascomycota</taxon>
        <taxon>Pezizomycotina</taxon>
        <taxon>Leotiomycetes</taxon>
        <taxon>Helotiales</taxon>
        <taxon>Hyaloscyphaceae</taxon>
        <taxon>Hyaloscypha</taxon>
        <taxon>Hyaloscypha variabilis</taxon>
    </lineage>
</organism>
<dbReference type="Pfam" id="PF26639">
    <property type="entry name" value="Het-6_barrel"/>
    <property type="match status" value="1"/>
</dbReference>
<feature type="domain" description="Heterokaryon incompatibility" evidence="1">
    <location>
        <begin position="114"/>
        <end position="277"/>
    </location>
</feature>
<evidence type="ECO:0000313" key="2">
    <source>
        <dbReference type="EMBL" id="PMD48190.1"/>
    </source>
</evidence>
<dbReference type="PANTHER" id="PTHR24148">
    <property type="entry name" value="ANKYRIN REPEAT DOMAIN-CONTAINING PROTEIN 39 HOMOLOG-RELATED"/>
    <property type="match status" value="1"/>
</dbReference>
<protein>
    <submittedName>
        <fullName evidence="2">HET-domain-containing protein</fullName>
    </submittedName>
</protein>
<dbReference type="Proteomes" id="UP000235786">
    <property type="component" value="Unassembled WGS sequence"/>
</dbReference>
<evidence type="ECO:0000313" key="3">
    <source>
        <dbReference type="Proteomes" id="UP000235786"/>
    </source>
</evidence>
<dbReference type="EMBL" id="KZ613937">
    <property type="protein sequence ID" value="PMD48190.1"/>
    <property type="molecule type" value="Genomic_DNA"/>
</dbReference>
<proteinExistence type="predicted"/>
<dbReference type="OrthoDB" id="4850726at2759"/>
<evidence type="ECO:0000259" key="1">
    <source>
        <dbReference type="Pfam" id="PF06985"/>
    </source>
</evidence>
<keyword evidence="3" id="KW-1185">Reference proteome</keyword>
<reference evidence="2 3" key="1">
    <citation type="submission" date="2016-04" db="EMBL/GenBank/DDBJ databases">
        <title>A degradative enzymes factory behind the ericoid mycorrhizal symbiosis.</title>
        <authorList>
            <consortium name="DOE Joint Genome Institute"/>
            <person name="Martino E."/>
            <person name="Morin E."/>
            <person name="Grelet G."/>
            <person name="Kuo A."/>
            <person name="Kohler A."/>
            <person name="Daghino S."/>
            <person name="Barry K."/>
            <person name="Choi C."/>
            <person name="Cichocki N."/>
            <person name="Clum A."/>
            <person name="Copeland A."/>
            <person name="Hainaut M."/>
            <person name="Haridas S."/>
            <person name="Labutti K."/>
            <person name="Lindquist E."/>
            <person name="Lipzen A."/>
            <person name="Khouja H.-R."/>
            <person name="Murat C."/>
            <person name="Ohm R."/>
            <person name="Olson A."/>
            <person name="Spatafora J."/>
            <person name="Veneault-Fourrey C."/>
            <person name="Henrissat B."/>
            <person name="Grigoriev I."/>
            <person name="Martin F."/>
            <person name="Perotto S."/>
        </authorList>
    </citation>
    <scope>NUCLEOTIDE SEQUENCE [LARGE SCALE GENOMIC DNA]</scope>
    <source>
        <strain evidence="2 3">F</strain>
    </source>
</reference>
<dbReference type="STRING" id="1149755.A0A2J6SBR2"/>
<dbReference type="AlphaFoldDB" id="A0A2J6SBR2"/>
<sequence>MKPYHYLPLDPTNNEIRLIKLLPGRLDDPIQVEILHERLLAQIFQTPEQRHLLKNRFQKDLPRQWKMVETLEGRLLFFNEQGLPTWTLPGLLLNSDNRDFPEDNSGLKKECTPFEALSYVWGALDASRTVVVRHAKNGGQLEHIAIGRNLEDALRYLRYRETARIIWIDALCIDQANVLERNEQVRRMGDIYRMAQRVVAWIGPGFADCHVAFNALKWLGNQIEVEVNRKSMFLRPGYTAAYVIHPGEPLPFDQDTVHAIKRFTTQPWWDRLWVLQEIQLGIDHAIVRCGEHELDVGRLRCALFCILTKETKVSIPKGLAARTKMLDRMLRDCQGILFGDLLWESHSREVSDKRDTIYGILSLAPSKVAMGLKVDYSKSETEVYLDAFMIHLQQFQRLELLKYCGGSLSQSEHPTWCPNWSLKTIPKTVPSGLGFAASGASASSTTFIPPGTLQAAGLLLGRIEFRKELGIKDAAGLQLDLFGLDARKMEELQYPCGGTTLEAYIYALTKGQLYDRIKLRYYRALKEWMSYAMLDQSHTADISRTFGARYISELLSSLRNTCIVTTNLGHIGSASSVCQPGDYVAIVLGCDTPIILREVPSNQYKVVCDCYLHGFMDGEAILGELKSAWRIEIEKEETRKTWTPRYFSTETALECYSDPRLIEIPFTQGWEPLKGVQTNDDPIICTSFRHRESGEVINYDPRLTPEALKCRGISIKTLTII</sequence>
<accession>A0A2J6SBR2</accession>
<gene>
    <name evidence="2" type="ORF">L207DRAFT_626956</name>
</gene>
<dbReference type="InterPro" id="IPR052895">
    <property type="entry name" value="HetReg/Transcr_Mod"/>
</dbReference>
<dbReference type="Pfam" id="PF06985">
    <property type="entry name" value="HET"/>
    <property type="match status" value="1"/>
</dbReference>
<name>A0A2J6SBR2_HYAVF</name>